<dbReference type="EMBL" id="GBRH01255968">
    <property type="protein sequence ID" value="JAD41927.1"/>
    <property type="molecule type" value="Transcribed_RNA"/>
</dbReference>
<accession>A0A0A9A4G1</accession>
<name>A0A0A9A4G1_ARUDO</name>
<sequence length="49" mass="5699">MNQNITMIYEHVKKQGMPCGNCNFNYLQSDRKNHQEPDKELATCSLILV</sequence>
<reference evidence="1" key="1">
    <citation type="submission" date="2014-09" db="EMBL/GenBank/DDBJ databases">
        <authorList>
            <person name="Magalhaes I.L.F."/>
            <person name="Oliveira U."/>
            <person name="Santos F.R."/>
            <person name="Vidigal T.H.D.A."/>
            <person name="Brescovit A.D."/>
            <person name="Santos A.J."/>
        </authorList>
    </citation>
    <scope>NUCLEOTIDE SEQUENCE</scope>
    <source>
        <tissue evidence="1">Shoot tissue taken approximately 20 cm above the soil surface</tissue>
    </source>
</reference>
<dbReference type="AlphaFoldDB" id="A0A0A9A4G1"/>
<protein>
    <submittedName>
        <fullName evidence="1">Uncharacterized protein</fullName>
    </submittedName>
</protein>
<reference evidence="1" key="2">
    <citation type="journal article" date="2015" name="Data Brief">
        <title>Shoot transcriptome of the giant reed, Arundo donax.</title>
        <authorList>
            <person name="Barrero R.A."/>
            <person name="Guerrero F.D."/>
            <person name="Moolhuijzen P."/>
            <person name="Goolsby J.A."/>
            <person name="Tidwell J."/>
            <person name="Bellgard S.E."/>
            <person name="Bellgard M.I."/>
        </authorList>
    </citation>
    <scope>NUCLEOTIDE SEQUENCE</scope>
    <source>
        <tissue evidence="1">Shoot tissue taken approximately 20 cm above the soil surface</tissue>
    </source>
</reference>
<organism evidence="1">
    <name type="scientific">Arundo donax</name>
    <name type="common">Giant reed</name>
    <name type="synonym">Donax arundinaceus</name>
    <dbReference type="NCBI Taxonomy" id="35708"/>
    <lineage>
        <taxon>Eukaryota</taxon>
        <taxon>Viridiplantae</taxon>
        <taxon>Streptophyta</taxon>
        <taxon>Embryophyta</taxon>
        <taxon>Tracheophyta</taxon>
        <taxon>Spermatophyta</taxon>
        <taxon>Magnoliopsida</taxon>
        <taxon>Liliopsida</taxon>
        <taxon>Poales</taxon>
        <taxon>Poaceae</taxon>
        <taxon>PACMAD clade</taxon>
        <taxon>Arundinoideae</taxon>
        <taxon>Arundineae</taxon>
        <taxon>Arundo</taxon>
    </lineage>
</organism>
<evidence type="ECO:0000313" key="1">
    <source>
        <dbReference type="EMBL" id="JAD41927.1"/>
    </source>
</evidence>
<proteinExistence type="predicted"/>